<protein>
    <submittedName>
        <fullName evidence="2">Uncharacterized protein</fullName>
    </submittedName>
</protein>
<reference evidence="2" key="1">
    <citation type="submission" date="2020-11" db="EMBL/GenBank/DDBJ databases">
        <authorList>
            <person name="Tran Van P."/>
        </authorList>
    </citation>
    <scope>NUCLEOTIDE SEQUENCE</scope>
</reference>
<accession>A0A7R9Q429</accession>
<proteinExistence type="predicted"/>
<dbReference type="AlphaFoldDB" id="A0A7R9Q429"/>
<gene>
    <name evidence="2" type="ORF">OSB1V03_LOCUS11926</name>
</gene>
<dbReference type="EMBL" id="OC864175">
    <property type="protein sequence ID" value="CAD7631517.1"/>
    <property type="molecule type" value="Genomic_DNA"/>
</dbReference>
<organism evidence="2">
    <name type="scientific">Medioppia subpectinata</name>
    <dbReference type="NCBI Taxonomy" id="1979941"/>
    <lineage>
        <taxon>Eukaryota</taxon>
        <taxon>Metazoa</taxon>
        <taxon>Ecdysozoa</taxon>
        <taxon>Arthropoda</taxon>
        <taxon>Chelicerata</taxon>
        <taxon>Arachnida</taxon>
        <taxon>Acari</taxon>
        <taxon>Acariformes</taxon>
        <taxon>Sarcoptiformes</taxon>
        <taxon>Oribatida</taxon>
        <taxon>Brachypylina</taxon>
        <taxon>Oppioidea</taxon>
        <taxon>Oppiidae</taxon>
        <taxon>Medioppia</taxon>
    </lineage>
</organism>
<evidence type="ECO:0000256" key="1">
    <source>
        <dbReference type="SAM" id="MobiDB-lite"/>
    </source>
</evidence>
<feature type="region of interest" description="Disordered" evidence="1">
    <location>
        <begin position="29"/>
        <end position="56"/>
    </location>
</feature>
<evidence type="ECO:0000313" key="2">
    <source>
        <dbReference type="EMBL" id="CAD7631517.1"/>
    </source>
</evidence>
<dbReference type="Proteomes" id="UP000759131">
    <property type="component" value="Unassembled WGS sequence"/>
</dbReference>
<feature type="compositionally biased region" description="Basic and acidic residues" evidence="1">
    <location>
        <begin position="29"/>
        <end position="38"/>
    </location>
</feature>
<dbReference type="EMBL" id="CAJPIZ010009600">
    <property type="protein sequence ID" value="CAG2111947.1"/>
    <property type="molecule type" value="Genomic_DNA"/>
</dbReference>
<name>A0A7R9Q429_9ACAR</name>
<evidence type="ECO:0000313" key="3">
    <source>
        <dbReference type="Proteomes" id="UP000759131"/>
    </source>
</evidence>
<feature type="compositionally biased region" description="Low complexity" evidence="1">
    <location>
        <begin position="40"/>
        <end position="54"/>
    </location>
</feature>
<keyword evidence="3" id="KW-1185">Reference proteome</keyword>
<sequence length="110" mass="12317">MDTTYSLKAVCDVMSNLCQYITCGLVHKEDGDDSERSPLLRPSPQRTTTQPTLSNHYWEGSISGAKEVVVKQMPDEDVKQITYFSQRAAEAVRKGFQIDCNESVIVAFNP</sequence>